<sequence length="120" mass="12646">MPAPVSNGPASQPSNHNNTSSLEADIALLSDLLSQGRDESSRDVIELLRRLEAAEGIADGVESRLDGIMDHLDSMLSELETRTSSNQGEGTTQIVVTEVEAVEEIAVASKAAEAGKASER</sequence>
<reference evidence="2 3" key="1">
    <citation type="journal article" date="2015" name="Biotechnol. Biofuels">
        <title>Enhanced degradation of softwood versus hardwood by the white-rot fungus Pycnoporus coccineus.</title>
        <authorList>
            <person name="Couturier M."/>
            <person name="Navarro D."/>
            <person name="Chevret D."/>
            <person name="Henrissat B."/>
            <person name="Piumi F."/>
            <person name="Ruiz-Duenas F.J."/>
            <person name="Martinez A.T."/>
            <person name="Grigoriev I.V."/>
            <person name="Riley R."/>
            <person name="Lipzen A."/>
            <person name="Berrin J.G."/>
            <person name="Master E.R."/>
            <person name="Rosso M.N."/>
        </authorList>
    </citation>
    <scope>NUCLEOTIDE SEQUENCE [LARGE SCALE GENOMIC DNA]</scope>
    <source>
        <strain evidence="2 3">BRFM310</strain>
    </source>
</reference>
<evidence type="ECO:0000313" key="3">
    <source>
        <dbReference type="Proteomes" id="UP000193067"/>
    </source>
</evidence>
<dbReference type="Proteomes" id="UP000193067">
    <property type="component" value="Unassembled WGS sequence"/>
</dbReference>
<name>A0A1Y2IKH9_TRAC3</name>
<dbReference type="AlphaFoldDB" id="A0A1Y2IKH9"/>
<feature type="region of interest" description="Disordered" evidence="1">
    <location>
        <begin position="1"/>
        <end position="22"/>
    </location>
</feature>
<protein>
    <submittedName>
        <fullName evidence="2">Uncharacterized protein</fullName>
    </submittedName>
</protein>
<evidence type="ECO:0000313" key="2">
    <source>
        <dbReference type="EMBL" id="OSD01154.1"/>
    </source>
</evidence>
<feature type="compositionally biased region" description="Polar residues" evidence="1">
    <location>
        <begin position="8"/>
        <end position="22"/>
    </location>
</feature>
<dbReference type="EMBL" id="KZ084113">
    <property type="protein sequence ID" value="OSD01154.1"/>
    <property type="molecule type" value="Genomic_DNA"/>
</dbReference>
<gene>
    <name evidence="2" type="ORF">PYCCODRAFT_549619</name>
</gene>
<proteinExistence type="predicted"/>
<accession>A0A1Y2IKH9</accession>
<keyword evidence="3" id="KW-1185">Reference proteome</keyword>
<evidence type="ECO:0000256" key="1">
    <source>
        <dbReference type="SAM" id="MobiDB-lite"/>
    </source>
</evidence>
<dbReference type="OrthoDB" id="2595043at2759"/>
<organism evidence="2 3">
    <name type="scientific">Trametes coccinea (strain BRFM310)</name>
    <name type="common">Pycnoporus coccineus</name>
    <dbReference type="NCBI Taxonomy" id="1353009"/>
    <lineage>
        <taxon>Eukaryota</taxon>
        <taxon>Fungi</taxon>
        <taxon>Dikarya</taxon>
        <taxon>Basidiomycota</taxon>
        <taxon>Agaricomycotina</taxon>
        <taxon>Agaricomycetes</taxon>
        <taxon>Polyporales</taxon>
        <taxon>Polyporaceae</taxon>
        <taxon>Trametes</taxon>
    </lineage>
</organism>